<reference evidence="1 2" key="1">
    <citation type="submission" date="2015-04" db="EMBL/GenBank/DDBJ databases">
        <title>Locating and activating molecular 'time bombs': can Mycolata prophages be selectively induced en masse to biologically control activated sludge foaming?</title>
        <authorList>
            <person name="Dyson Z.A."/>
            <person name="Brown T.L."/>
            <person name="Farrar B."/>
            <person name="Doyle S."/>
            <person name="Tucci J."/>
            <person name="Seviour R.J."/>
            <person name="Petrovski S."/>
        </authorList>
    </citation>
    <scope>NUCLEOTIDE SEQUENCE [LARGE SCALE GENOMIC DNA]</scope>
</reference>
<dbReference type="RefSeq" id="YP_009324405.1">
    <property type="nucleotide sequence ID" value="NC_031936.1"/>
</dbReference>
<organism evidence="1 2">
    <name type="scientific">Gordonia phage GAL1</name>
    <dbReference type="NCBI Taxonomy" id="1647469"/>
    <lineage>
        <taxon>Viruses</taxon>
        <taxon>Duplodnaviria</taxon>
        <taxon>Heunggongvirae</taxon>
        <taxon>Uroviricota</taxon>
        <taxon>Caudoviricetes</taxon>
        <taxon>Galunavirus</taxon>
        <taxon>Galunavirus GAL1</taxon>
    </lineage>
</organism>
<dbReference type="EMBL" id="KR053194">
    <property type="protein sequence ID" value="AKJ72028.1"/>
    <property type="molecule type" value="Genomic_DNA"/>
</dbReference>
<dbReference type="KEGG" id="vg:30309328"/>
<evidence type="ECO:0000313" key="1">
    <source>
        <dbReference type="EMBL" id="AKJ72028.1"/>
    </source>
</evidence>
<dbReference type="GeneID" id="30309328"/>
<name>A0A159B6B6_9CAUD</name>
<dbReference type="Proteomes" id="UP000201404">
    <property type="component" value="Genome"/>
</dbReference>
<proteinExistence type="predicted"/>
<gene>
    <name evidence="1" type="ORF">GAL1_13</name>
</gene>
<keyword evidence="2" id="KW-1185">Reference proteome</keyword>
<accession>A0A159B6B6</accession>
<sequence>MRDVKVGRAHGFRGLGEVLVSAEMRRLVESRANTAALLYQALVAKQTGELARDVQVRTRIGGPNRDRWVGSVHVGEHVVQDLPHEFGYARNGTPVDGAHDLDQVLRMLARFT</sequence>
<protein>
    <submittedName>
        <fullName evidence="1">Uncharacterized protein</fullName>
    </submittedName>
</protein>
<evidence type="ECO:0000313" key="2">
    <source>
        <dbReference type="Proteomes" id="UP000201404"/>
    </source>
</evidence>